<dbReference type="Proteomes" id="UP000824201">
    <property type="component" value="Unassembled WGS sequence"/>
</dbReference>
<reference evidence="7" key="2">
    <citation type="journal article" date="2021" name="PeerJ">
        <title>Extensive microbial diversity within the chicken gut microbiome revealed by metagenomics and culture.</title>
        <authorList>
            <person name="Gilroy R."/>
            <person name="Ravi A."/>
            <person name="Getino M."/>
            <person name="Pursley I."/>
            <person name="Horton D.L."/>
            <person name="Alikhan N.F."/>
            <person name="Baker D."/>
            <person name="Gharbi K."/>
            <person name="Hall N."/>
            <person name="Watson M."/>
            <person name="Adriaenssens E.M."/>
            <person name="Foster-Nyarko E."/>
            <person name="Jarju S."/>
            <person name="Secka A."/>
            <person name="Antonio M."/>
            <person name="Oren A."/>
            <person name="Chaudhuri R.R."/>
            <person name="La Ragione R."/>
            <person name="Hildebrand F."/>
            <person name="Pallen M.J."/>
        </authorList>
    </citation>
    <scope>NUCLEOTIDE SEQUENCE</scope>
    <source>
        <strain evidence="7">ChiW13-3771</strain>
    </source>
</reference>
<dbReference type="GO" id="GO:1904680">
    <property type="term" value="F:peptide transmembrane transporter activity"/>
    <property type="evidence" value="ECO:0007669"/>
    <property type="project" value="TreeGrafter"/>
</dbReference>
<evidence type="ECO:0000256" key="2">
    <source>
        <dbReference type="ARBA" id="ARBA00005695"/>
    </source>
</evidence>
<comment type="subcellular location">
    <subcellularLocation>
        <location evidence="1">Cell membrane</location>
        <topology evidence="1">Lipid-anchor</topology>
    </subcellularLocation>
</comment>
<evidence type="ECO:0000259" key="6">
    <source>
        <dbReference type="Pfam" id="PF00496"/>
    </source>
</evidence>
<protein>
    <submittedName>
        <fullName evidence="7">Peptide ABC transporter substrate-binding protein</fullName>
    </submittedName>
</protein>
<dbReference type="Gene3D" id="3.90.76.10">
    <property type="entry name" value="Dipeptide-binding Protein, Domain 1"/>
    <property type="match status" value="1"/>
</dbReference>
<evidence type="ECO:0000256" key="4">
    <source>
        <dbReference type="ARBA" id="ARBA00022729"/>
    </source>
</evidence>
<dbReference type="PROSITE" id="PS01040">
    <property type="entry name" value="SBP_BACTERIAL_5"/>
    <property type="match status" value="1"/>
</dbReference>
<comment type="caution">
    <text evidence="7">The sequence shown here is derived from an EMBL/GenBank/DDBJ whole genome shotgun (WGS) entry which is preliminary data.</text>
</comment>
<feature type="domain" description="Solute-binding protein family 5" evidence="6">
    <location>
        <begin position="91"/>
        <end position="468"/>
    </location>
</feature>
<accession>A0A9D1EDD6</accession>
<dbReference type="AlphaFoldDB" id="A0A9D1EDD6"/>
<dbReference type="CDD" id="cd08504">
    <property type="entry name" value="PBP2_OppA"/>
    <property type="match status" value="1"/>
</dbReference>
<evidence type="ECO:0000256" key="1">
    <source>
        <dbReference type="ARBA" id="ARBA00004193"/>
    </source>
</evidence>
<reference evidence="7" key="1">
    <citation type="submission" date="2020-10" db="EMBL/GenBank/DDBJ databases">
        <authorList>
            <person name="Gilroy R."/>
        </authorList>
    </citation>
    <scope>NUCLEOTIDE SEQUENCE</scope>
    <source>
        <strain evidence="7">ChiW13-3771</strain>
    </source>
</reference>
<evidence type="ECO:0000256" key="5">
    <source>
        <dbReference type="SAM" id="SignalP"/>
    </source>
</evidence>
<dbReference type="Gene3D" id="3.40.190.10">
    <property type="entry name" value="Periplasmic binding protein-like II"/>
    <property type="match status" value="1"/>
</dbReference>
<keyword evidence="4 5" id="KW-0732">Signal</keyword>
<organism evidence="7 8">
    <name type="scientific">Candidatus Fimimorpha faecalis</name>
    <dbReference type="NCBI Taxonomy" id="2840824"/>
    <lineage>
        <taxon>Bacteria</taxon>
        <taxon>Bacillati</taxon>
        <taxon>Bacillota</taxon>
        <taxon>Clostridia</taxon>
        <taxon>Eubacteriales</taxon>
        <taxon>Candidatus Fimimorpha</taxon>
    </lineage>
</organism>
<dbReference type="PANTHER" id="PTHR30290">
    <property type="entry name" value="PERIPLASMIC BINDING COMPONENT OF ABC TRANSPORTER"/>
    <property type="match status" value="1"/>
</dbReference>
<dbReference type="EMBL" id="DVHN01000035">
    <property type="protein sequence ID" value="HIR87908.1"/>
    <property type="molecule type" value="Genomic_DNA"/>
</dbReference>
<dbReference type="GO" id="GO:0043190">
    <property type="term" value="C:ATP-binding cassette (ABC) transporter complex"/>
    <property type="evidence" value="ECO:0007669"/>
    <property type="project" value="InterPro"/>
</dbReference>
<keyword evidence="3" id="KW-0813">Transport</keyword>
<dbReference type="PANTHER" id="PTHR30290:SF10">
    <property type="entry name" value="PERIPLASMIC OLIGOPEPTIDE-BINDING PROTEIN-RELATED"/>
    <property type="match status" value="1"/>
</dbReference>
<dbReference type="SUPFAM" id="SSF53850">
    <property type="entry name" value="Periplasmic binding protein-like II"/>
    <property type="match status" value="1"/>
</dbReference>
<feature type="signal peptide" evidence="5">
    <location>
        <begin position="1"/>
        <end position="22"/>
    </location>
</feature>
<dbReference type="Pfam" id="PF00496">
    <property type="entry name" value="SBP_bac_5"/>
    <property type="match status" value="1"/>
</dbReference>
<feature type="chain" id="PRO_5039043871" evidence="5">
    <location>
        <begin position="23"/>
        <end position="546"/>
    </location>
</feature>
<dbReference type="InterPro" id="IPR039424">
    <property type="entry name" value="SBP_5"/>
</dbReference>
<proteinExistence type="inferred from homology"/>
<dbReference type="GO" id="GO:0015833">
    <property type="term" value="P:peptide transport"/>
    <property type="evidence" value="ECO:0007669"/>
    <property type="project" value="TreeGrafter"/>
</dbReference>
<dbReference type="FunFam" id="3.10.105.10:FF:000001">
    <property type="entry name" value="Oligopeptide ABC transporter, oligopeptide-binding protein"/>
    <property type="match status" value="1"/>
</dbReference>
<evidence type="ECO:0000313" key="8">
    <source>
        <dbReference type="Proteomes" id="UP000824201"/>
    </source>
</evidence>
<gene>
    <name evidence="7" type="ORF">IAC96_03055</name>
</gene>
<comment type="similarity">
    <text evidence="2">Belongs to the bacterial solute-binding protein 5 family.</text>
</comment>
<dbReference type="GO" id="GO:0030288">
    <property type="term" value="C:outer membrane-bounded periplasmic space"/>
    <property type="evidence" value="ECO:0007669"/>
    <property type="project" value="UniProtKB-ARBA"/>
</dbReference>
<dbReference type="Gene3D" id="3.10.105.10">
    <property type="entry name" value="Dipeptide-binding Protein, Domain 3"/>
    <property type="match status" value="1"/>
</dbReference>
<dbReference type="InterPro" id="IPR030678">
    <property type="entry name" value="Peptide/Ni-bd"/>
</dbReference>
<evidence type="ECO:0000313" key="7">
    <source>
        <dbReference type="EMBL" id="HIR87908.1"/>
    </source>
</evidence>
<dbReference type="PROSITE" id="PS51257">
    <property type="entry name" value="PROKAR_LIPOPROTEIN"/>
    <property type="match status" value="1"/>
</dbReference>
<dbReference type="FunFam" id="3.90.76.10:FF:000001">
    <property type="entry name" value="Oligopeptide ABC transporter substrate-binding protein"/>
    <property type="match status" value="1"/>
</dbReference>
<sequence length="546" mass="60610">MRKKVMAFLLASAMVFSTVACGGGNQSGGDTSTGDRSMYPGTTEEGAITFDLGSEPPDMCSLTTTDATSGNVLRQIMEPLVTLDENDEAAEGVATSWTISEDGLTYTFKLREGMKWTNGEPVTAHDFEFGWKTLLNPETAAEYAYFGYVLKNGQAYNNGECSADEVGVRANGDYELIVTLENPTDYFLKSLSFYSFYPVNQKAYEQYGEEYAIDADKIVTNGAFTMTEWKHQNEIVLEKNPDFYNADQVGVQKIHMVMLTDTGTKLNAFQTGEADIVDLNGDQSDLLRSEGFDVFTYTDGATGYLEYNTANQYLANQNLRLAIGAAIDGAVLAENIIKNGSKAPTGFTPDAVTGLEKPFPEEVGQTIIGYNVEKAKELYEQAVAELGEIPPLTIITDDNDTANKVCAFVQEELNKNLGLQINIEQMTFKNRLARMTAKDFDIVMALWSPDYNDPMTFLDLWETGGGNNHTSWSNAAYDELLNKVRTEANPETRMGYLYEAEKILMQEQPISPIYWRSRAYAVSDKIESGVVRTAFQNVNLKYVKLR</sequence>
<name>A0A9D1EDD6_9FIRM</name>
<dbReference type="InterPro" id="IPR023765">
    <property type="entry name" value="SBP_5_CS"/>
</dbReference>
<dbReference type="InterPro" id="IPR000914">
    <property type="entry name" value="SBP_5_dom"/>
</dbReference>
<evidence type="ECO:0000256" key="3">
    <source>
        <dbReference type="ARBA" id="ARBA00022448"/>
    </source>
</evidence>
<dbReference type="PIRSF" id="PIRSF002741">
    <property type="entry name" value="MppA"/>
    <property type="match status" value="1"/>
</dbReference>